<gene>
    <name evidence="1" type="ORF">PSJ8397_03162</name>
</gene>
<protein>
    <submittedName>
        <fullName evidence="1">Uncharacterized protein</fullName>
    </submittedName>
</protein>
<dbReference type="EMBL" id="FWFT01000006">
    <property type="protein sequence ID" value="SLN59475.1"/>
    <property type="molecule type" value="Genomic_DNA"/>
</dbReference>
<dbReference type="AlphaFoldDB" id="A0A1Y5TDE5"/>
<name>A0A1Y5TDE5_9RHOB</name>
<sequence length="142" mass="15205">MAQASCPDPFLPAETYNATGPDLIAPQSWAVQATAEAQVPCADWAENDVLTHELVGYLPIAPSAVFNLEGMAPHILMVMADAQCDPILAVRSGDGLWHFGQSANDRQEVVVWGAPDGPLQVWVGSARQTSCDATVILETFDR</sequence>
<organism evidence="1 2">
    <name type="scientific">Pseudooctadecabacter jejudonensis</name>
    <dbReference type="NCBI Taxonomy" id="1391910"/>
    <lineage>
        <taxon>Bacteria</taxon>
        <taxon>Pseudomonadati</taxon>
        <taxon>Pseudomonadota</taxon>
        <taxon>Alphaproteobacteria</taxon>
        <taxon>Rhodobacterales</taxon>
        <taxon>Paracoccaceae</taxon>
        <taxon>Pseudooctadecabacter</taxon>
    </lineage>
</organism>
<dbReference type="Proteomes" id="UP000193623">
    <property type="component" value="Unassembled WGS sequence"/>
</dbReference>
<keyword evidence="2" id="KW-1185">Reference proteome</keyword>
<proteinExistence type="predicted"/>
<evidence type="ECO:0000313" key="2">
    <source>
        <dbReference type="Proteomes" id="UP000193623"/>
    </source>
</evidence>
<reference evidence="1 2" key="1">
    <citation type="submission" date="2017-03" db="EMBL/GenBank/DDBJ databases">
        <authorList>
            <person name="Afonso C.L."/>
            <person name="Miller P.J."/>
            <person name="Scott M.A."/>
            <person name="Spackman E."/>
            <person name="Goraichik I."/>
            <person name="Dimitrov K.M."/>
            <person name="Suarez D.L."/>
            <person name="Swayne D.E."/>
        </authorList>
    </citation>
    <scope>NUCLEOTIDE SEQUENCE [LARGE SCALE GENOMIC DNA]</scope>
    <source>
        <strain evidence="1 2">CECT 8397</strain>
    </source>
</reference>
<accession>A0A1Y5TDE5</accession>
<evidence type="ECO:0000313" key="1">
    <source>
        <dbReference type="EMBL" id="SLN59475.1"/>
    </source>
</evidence>